<reference evidence="4" key="1">
    <citation type="journal article" date="2019" name="bioRxiv">
        <title>Genome diversification in globally distributed novel marine Proteobacteria is linked to environmental adaptation.</title>
        <authorList>
            <person name="Zhou Z."/>
            <person name="Tran P.Q."/>
            <person name="Kieft K."/>
            <person name="Anantharaman K."/>
        </authorList>
    </citation>
    <scope>NUCLEOTIDE SEQUENCE [LARGE SCALE GENOMIC DNA]</scope>
</reference>
<evidence type="ECO:0000313" key="4">
    <source>
        <dbReference type="Proteomes" id="UP000585802"/>
    </source>
</evidence>
<evidence type="ECO:0000256" key="2">
    <source>
        <dbReference type="SAM" id="Phobius"/>
    </source>
</evidence>
<keyword evidence="2" id="KW-0812">Transmembrane</keyword>
<keyword evidence="2" id="KW-0472">Membrane</keyword>
<dbReference type="EMBL" id="DUCX01000023">
    <property type="protein sequence ID" value="HIF37082.1"/>
    <property type="molecule type" value="Genomic_DNA"/>
</dbReference>
<sequence>MLESVKLVVTMAIALSFCAPCSSGLADEIYEIQTEDSERTYPNDWTHRPFVELFSSLSCVYCMTYADPAMDQVIHDVEGDESNPYNVIVFHQTNGGAGDDPFHTEQSKSRMSDHYGQTGTPNAQFDGNYRYVGGGGESNYQDYIQALDDSGPREGEGNDEPFKIVDLDIYSEFIGSEAEGEAGQFKITVDIEYHGQTGGDDGIPTEPDDLLGEDPDLNGELFVFMVEDGVPAYSSFLDSIWNNRMIFREYAIEDEEFTLEEGDTTNFSAVWKVPTTQTDGDGITGDIKIPINPGRIIPIAVVFDRDDTDSGNDQDSNGDDTYPTPRSIQSATPQSTLYDNPDRDIPEIKTKTERYLDDGAEIQTTFDADEGIGNSYVLYNYESSNFTGEWITDEMKIEGEEVCDEETGICYAYSGATGTSMIPYSEDNPIYYQILFVDGNKTSSKTEVIQFVGSDGGAPPSTETELPIFLIGGGIALIAAIAGFVSWARRPSSG</sequence>
<evidence type="ECO:0008006" key="5">
    <source>
        <dbReference type="Google" id="ProtNLM"/>
    </source>
</evidence>
<feature type="region of interest" description="Disordered" evidence="1">
    <location>
        <begin position="305"/>
        <end position="347"/>
    </location>
</feature>
<gene>
    <name evidence="3" type="ORF">EYQ70_01500</name>
</gene>
<evidence type="ECO:0000313" key="3">
    <source>
        <dbReference type="EMBL" id="HIF37082.1"/>
    </source>
</evidence>
<feature type="transmembrane region" description="Helical" evidence="2">
    <location>
        <begin position="468"/>
        <end position="488"/>
    </location>
</feature>
<dbReference type="AlphaFoldDB" id="A0A7J4GVK9"/>
<dbReference type="Proteomes" id="UP000585802">
    <property type="component" value="Unassembled WGS sequence"/>
</dbReference>
<evidence type="ECO:0000256" key="1">
    <source>
        <dbReference type="SAM" id="MobiDB-lite"/>
    </source>
</evidence>
<feature type="compositionally biased region" description="Acidic residues" evidence="1">
    <location>
        <begin position="306"/>
        <end position="318"/>
    </location>
</feature>
<protein>
    <recommendedName>
        <fullName evidence="5">Thioredoxin domain-containing protein</fullName>
    </recommendedName>
</protein>
<comment type="caution">
    <text evidence="3">The sequence shown here is derived from an EMBL/GenBank/DDBJ whole genome shotgun (WGS) entry which is preliminary data.</text>
</comment>
<keyword evidence="2" id="KW-1133">Transmembrane helix</keyword>
<feature type="compositionally biased region" description="Polar residues" evidence="1">
    <location>
        <begin position="324"/>
        <end position="338"/>
    </location>
</feature>
<name>A0A7J4GVK9_9ARCH</name>
<accession>A0A7J4GVK9</accession>
<organism evidence="3 4">
    <name type="scientific">Marine Group III euryarchaeote</name>
    <dbReference type="NCBI Taxonomy" id="2173149"/>
    <lineage>
        <taxon>Archaea</taxon>
        <taxon>Methanobacteriati</taxon>
        <taxon>Thermoplasmatota</taxon>
        <taxon>Thermoplasmata</taxon>
        <taxon>Candidatus Thermoprofundales</taxon>
    </lineage>
</organism>
<proteinExistence type="predicted"/>